<evidence type="ECO:0000256" key="3">
    <source>
        <dbReference type="ARBA" id="ARBA00023002"/>
    </source>
</evidence>
<dbReference type="Proteomes" id="UP000006875">
    <property type="component" value="Chromosome"/>
</dbReference>
<evidence type="ECO:0000313" key="7">
    <source>
        <dbReference type="EMBL" id="ADO82959.1"/>
    </source>
</evidence>
<accession>E3H807</accession>
<organism evidence="7 8">
    <name type="scientific">Ilyobacter polytropus (strain ATCC 51220 / DSM 2926 / LMG 16218 / CuHBu1)</name>
    <dbReference type="NCBI Taxonomy" id="572544"/>
    <lineage>
        <taxon>Bacteria</taxon>
        <taxon>Fusobacteriati</taxon>
        <taxon>Fusobacteriota</taxon>
        <taxon>Fusobacteriia</taxon>
        <taxon>Fusobacteriales</taxon>
        <taxon>Fusobacteriaceae</taxon>
        <taxon>Ilyobacter</taxon>
    </lineage>
</organism>
<dbReference type="KEGG" id="ipo:Ilyop_1178"/>
<dbReference type="STRING" id="572544.Ilyop_1178"/>
<comment type="similarity">
    <text evidence="1 4">Belongs to the ketopantoate reductase family.</text>
</comment>
<dbReference type="InterPro" id="IPR013328">
    <property type="entry name" value="6PGD_dom2"/>
</dbReference>
<dbReference type="Gene3D" id="1.10.1040.10">
    <property type="entry name" value="N-(1-d-carboxylethyl)-l-norvaline Dehydrogenase, domain 2"/>
    <property type="match status" value="1"/>
</dbReference>
<dbReference type="GO" id="GO:0008677">
    <property type="term" value="F:2-dehydropantoate 2-reductase activity"/>
    <property type="evidence" value="ECO:0007669"/>
    <property type="project" value="UniProtKB-EC"/>
</dbReference>
<evidence type="ECO:0000259" key="5">
    <source>
        <dbReference type="Pfam" id="PF02558"/>
    </source>
</evidence>
<dbReference type="PANTHER" id="PTHR21708:SF26">
    <property type="entry name" value="2-DEHYDROPANTOATE 2-REDUCTASE"/>
    <property type="match status" value="1"/>
</dbReference>
<keyword evidence="3 4" id="KW-0560">Oxidoreductase</keyword>
<reference evidence="7 8" key="1">
    <citation type="journal article" date="2010" name="Stand. Genomic Sci.">
        <title>Complete genome sequence of Ilyobacter polytropus type strain (CuHbu1).</title>
        <authorList>
            <person name="Sikorski J."/>
            <person name="Chertkov O."/>
            <person name="Lapidus A."/>
            <person name="Nolan M."/>
            <person name="Lucas S."/>
            <person name="Del Rio T.G."/>
            <person name="Tice H."/>
            <person name="Cheng J.F."/>
            <person name="Tapia R."/>
            <person name="Han C."/>
            <person name="Goodwin L."/>
            <person name="Pitluck S."/>
            <person name="Liolios K."/>
            <person name="Ivanova N."/>
            <person name="Mavromatis K."/>
            <person name="Mikhailova N."/>
            <person name="Pati A."/>
            <person name="Chen A."/>
            <person name="Palaniappan K."/>
            <person name="Land M."/>
            <person name="Hauser L."/>
            <person name="Chang Y.J."/>
            <person name="Jeffries C.D."/>
            <person name="Brambilla E."/>
            <person name="Yasawong M."/>
            <person name="Rohde M."/>
            <person name="Pukall R."/>
            <person name="Spring S."/>
            <person name="Goker M."/>
            <person name="Woyke T."/>
            <person name="Bristow J."/>
            <person name="Eisen J.A."/>
            <person name="Markowitz V."/>
            <person name="Hugenholtz P."/>
            <person name="Kyrpides N.C."/>
            <person name="Klenk H.P."/>
        </authorList>
    </citation>
    <scope>NUCLEOTIDE SEQUENCE [LARGE SCALE GENOMIC DNA]</scope>
    <source>
        <strain evidence="8">ATCC 51220 / DSM 2926 / LMG 16218 / CuHBu1</strain>
    </source>
</reference>
<dbReference type="GO" id="GO:0005737">
    <property type="term" value="C:cytoplasm"/>
    <property type="evidence" value="ECO:0007669"/>
    <property type="project" value="TreeGrafter"/>
</dbReference>
<dbReference type="Pfam" id="PF08546">
    <property type="entry name" value="ApbA_C"/>
    <property type="match status" value="1"/>
</dbReference>
<feature type="domain" description="Ketopantoate reductase C-terminal" evidence="6">
    <location>
        <begin position="184"/>
        <end position="299"/>
    </location>
</feature>
<dbReference type="SUPFAM" id="SSF48179">
    <property type="entry name" value="6-phosphogluconate dehydrogenase C-terminal domain-like"/>
    <property type="match status" value="1"/>
</dbReference>
<dbReference type="InterPro" id="IPR013332">
    <property type="entry name" value="KPR_N"/>
</dbReference>
<dbReference type="PANTHER" id="PTHR21708">
    <property type="entry name" value="PROBABLE 2-DEHYDROPANTOATE 2-REDUCTASE"/>
    <property type="match status" value="1"/>
</dbReference>
<feature type="domain" description="Ketopantoate reductase N-terminal" evidence="5">
    <location>
        <begin position="9"/>
        <end position="152"/>
    </location>
</feature>
<sequence>MNHSIKKVSIIGLGALGVMYAEHLSQKMKFEDLRIIADQKRIDRYKEEGIYCNGKKCHFNYVTPDEIVKPSDLLIFAVKYTHLQEAIEAVRHHVGEDTIILSVLNGIESERDIAKVYGEDHNLYCVAQGMTAAKVGNQMTYKHKGMLCFGELNENKNTEKVECLKRVFDKVEMPYEINNQMAVKLWSKLMINVGVNQTVAYFNTTNQTIQKEGPERDMMIAAMKEVQMVAQKEGIILEDREIDYWLNIMDGLNPAGMPSMAQDVKAKRYSEVELFAGTIVRLGKKHNVPVPVNTEFYRYFIELEAGY</sequence>
<dbReference type="Pfam" id="PF02558">
    <property type="entry name" value="ApbA"/>
    <property type="match status" value="1"/>
</dbReference>
<dbReference type="OrthoDB" id="9793586at2"/>
<evidence type="ECO:0000256" key="1">
    <source>
        <dbReference type="ARBA" id="ARBA00007870"/>
    </source>
</evidence>
<keyword evidence="8" id="KW-1185">Reference proteome</keyword>
<dbReference type="EC" id="1.1.1.169" evidence="4"/>
<dbReference type="EMBL" id="CP002281">
    <property type="protein sequence ID" value="ADO82959.1"/>
    <property type="molecule type" value="Genomic_DNA"/>
</dbReference>
<keyword evidence="4" id="KW-0566">Pantothenate biosynthesis</keyword>
<dbReference type="eggNOG" id="COG1893">
    <property type="taxonomic scope" value="Bacteria"/>
</dbReference>
<protein>
    <recommendedName>
        <fullName evidence="4">2-dehydropantoate 2-reductase</fullName>
        <ecNumber evidence="4">1.1.1.169</ecNumber>
    </recommendedName>
    <alternativeName>
        <fullName evidence="4">Ketopantoate reductase</fullName>
    </alternativeName>
</protein>
<comment type="function">
    <text evidence="4">Catalyzes the NADPH-dependent reduction of ketopantoate into pantoic acid.</text>
</comment>
<keyword evidence="2 4" id="KW-0521">NADP</keyword>
<dbReference type="InterPro" id="IPR051402">
    <property type="entry name" value="KPR-Related"/>
</dbReference>
<dbReference type="NCBIfam" id="TIGR00745">
    <property type="entry name" value="apbA_panE"/>
    <property type="match status" value="1"/>
</dbReference>
<dbReference type="RefSeq" id="WP_013387626.1">
    <property type="nucleotide sequence ID" value="NC_014632.1"/>
</dbReference>
<dbReference type="InterPro" id="IPR036291">
    <property type="entry name" value="NAD(P)-bd_dom_sf"/>
</dbReference>
<dbReference type="GO" id="GO:0015940">
    <property type="term" value="P:pantothenate biosynthetic process"/>
    <property type="evidence" value="ECO:0007669"/>
    <property type="project" value="UniProtKB-UniPathway"/>
</dbReference>
<dbReference type="InterPro" id="IPR003710">
    <property type="entry name" value="ApbA"/>
</dbReference>
<comment type="catalytic activity">
    <reaction evidence="4">
        <text>(R)-pantoate + NADP(+) = 2-dehydropantoate + NADPH + H(+)</text>
        <dbReference type="Rhea" id="RHEA:16233"/>
        <dbReference type="ChEBI" id="CHEBI:11561"/>
        <dbReference type="ChEBI" id="CHEBI:15378"/>
        <dbReference type="ChEBI" id="CHEBI:15980"/>
        <dbReference type="ChEBI" id="CHEBI:57783"/>
        <dbReference type="ChEBI" id="CHEBI:58349"/>
        <dbReference type="EC" id="1.1.1.169"/>
    </reaction>
</comment>
<dbReference type="HOGENOM" id="CLU_031468_6_0_0"/>
<evidence type="ECO:0000256" key="4">
    <source>
        <dbReference type="RuleBase" id="RU362068"/>
    </source>
</evidence>
<dbReference type="SUPFAM" id="SSF51735">
    <property type="entry name" value="NAD(P)-binding Rossmann-fold domains"/>
    <property type="match status" value="1"/>
</dbReference>
<name>E3H807_ILYPC</name>
<proteinExistence type="inferred from homology"/>
<dbReference type="Gene3D" id="3.40.50.720">
    <property type="entry name" value="NAD(P)-binding Rossmann-like Domain"/>
    <property type="match status" value="1"/>
</dbReference>
<dbReference type="InterPro" id="IPR008927">
    <property type="entry name" value="6-PGluconate_DH-like_C_sf"/>
</dbReference>
<gene>
    <name evidence="7" type="ordered locus">Ilyop_1178</name>
</gene>
<dbReference type="AlphaFoldDB" id="E3H807"/>
<comment type="pathway">
    <text evidence="4">Cofactor biosynthesis; (R)-pantothenate biosynthesis; (R)-pantoate from 3-methyl-2-oxobutanoate: step 2/2.</text>
</comment>
<evidence type="ECO:0000256" key="2">
    <source>
        <dbReference type="ARBA" id="ARBA00022857"/>
    </source>
</evidence>
<evidence type="ECO:0000313" key="8">
    <source>
        <dbReference type="Proteomes" id="UP000006875"/>
    </source>
</evidence>
<evidence type="ECO:0000259" key="6">
    <source>
        <dbReference type="Pfam" id="PF08546"/>
    </source>
</evidence>
<dbReference type="UniPathway" id="UPA00028">
    <property type="reaction ID" value="UER00004"/>
</dbReference>
<dbReference type="InterPro" id="IPR013752">
    <property type="entry name" value="KPA_reductase"/>
</dbReference>